<accession>A0A8J2PC44</accession>
<dbReference type="Proteomes" id="UP000708208">
    <property type="component" value="Unassembled WGS sequence"/>
</dbReference>
<evidence type="ECO:0000313" key="2">
    <source>
        <dbReference type="Proteomes" id="UP000708208"/>
    </source>
</evidence>
<dbReference type="EMBL" id="CAJVCH010251222">
    <property type="protein sequence ID" value="CAG7733577.1"/>
    <property type="molecule type" value="Genomic_DNA"/>
</dbReference>
<comment type="caution">
    <text evidence="1">The sequence shown here is derived from an EMBL/GenBank/DDBJ whole genome shotgun (WGS) entry which is preliminary data.</text>
</comment>
<sequence>HTVSPTKLVKAETVAVVSCNCKLKI</sequence>
<name>A0A8J2PC44_9HEXA</name>
<evidence type="ECO:0000313" key="1">
    <source>
        <dbReference type="EMBL" id="CAG7733577.1"/>
    </source>
</evidence>
<gene>
    <name evidence="1" type="ORF">AFUS01_LOCUS22010</name>
</gene>
<reference evidence="1" key="1">
    <citation type="submission" date="2021-06" db="EMBL/GenBank/DDBJ databases">
        <authorList>
            <person name="Hodson N. C."/>
            <person name="Mongue J. A."/>
            <person name="Jaron S. K."/>
        </authorList>
    </citation>
    <scope>NUCLEOTIDE SEQUENCE</scope>
</reference>
<dbReference type="AlphaFoldDB" id="A0A8J2PC44"/>
<feature type="non-terminal residue" evidence="1">
    <location>
        <position position="1"/>
    </location>
</feature>
<protein>
    <submittedName>
        <fullName evidence="1">Uncharacterized protein</fullName>
    </submittedName>
</protein>
<keyword evidence="2" id="KW-1185">Reference proteome</keyword>
<proteinExistence type="predicted"/>
<organism evidence="1 2">
    <name type="scientific">Allacma fusca</name>
    <dbReference type="NCBI Taxonomy" id="39272"/>
    <lineage>
        <taxon>Eukaryota</taxon>
        <taxon>Metazoa</taxon>
        <taxon>Ecdysozoa</taxon>
        <taxon>Arthropoda</taxon>
        <taxon>Hexapoda</taxon>
        <taxon>Collembola</taxon>
        <taxon>Symphypleona</taxon>
        <taxon>Sminthuridae</taxon>
        <taxon>Allacma</taxon>
    </lineage>
</organism>